<gene>
    <name evidence="11" type="ORF">OOZ35_12690</name>
</gene>
<evidence type="ECO:0000313" key="11">
    <source>
        <dbReference type="EMBL" id="MDA0178351.1"/>
    </source>
</evidence>
<comment type="pathway">
    <text evidence="1">Cofactor biosynthesis; tetrahydrofolate biosynthesis; 5,6,7,8-tetrahydrofolate from 7,8-dihydrofolate: step 1/1.</text>
</comment>
<dbReference type="EC" id="1.5.1.3" evidence="3"/>
<evidence type="ECO:0000256" key="8">
    <source>
        <dbReference type="SAM" id="Coils"/>
    </source>
</evidence>
<evidence type="ECO:0000256" key="7">
    <source>
        <dbReference type="ARBA" id="ARBA00025067"/>
    </source>
</evidence>
<dbReference type="Gene3D" id="3.40.430.10">
    <property type="entry name" value="Dihydrofolate Reductase, subunit A"/>
    <property type="match status" value="1"/>
</dbReference>
<keyword evidence="12" id="KW-1185">Reference proteome</keyword>
<keyword evidence="9" id="KW-1133">Transmembrane helix</keyword>
<evidence type="ECO:0000256" key="6">
    <source>
        <dbReference type="ARBA" id="ARBA00023002"/>
    </source>
</evidence>
<dbReference type="PROSITE" id="PS51330">
    <property type="entry name" value="DHFR_2"/>
    <property type="match status" value="1"/>
</dbReference>
<dbReference type="EMBL" id="JAPFGC010000002">
    <property type="protein sequence ID" value="MDA0178351.1"/>
    <property type="molecule type" value="Genomic_DNA"/>
</dbReference>
<feature type="coiled-coil region" evidence="8">
    <location>
        <begin position="98"/>
        <end position="125"/>
    </location>
</feature>
<feature type="transmembrane region" description="Helical" evidence="9">
    <location>
        <begin position="32"/>
        <end position="55"/>
    </location>
</feature>
<dbReference type="RefSeq" id="WP_270005737.1">
    <property type="nucleotide sequence ID" value="NZ_JAPFGC010000002.1"/>
</dbReference>
<dbReference type="Proteomes" id="UP001149142">
    <property type="component" value="Unassembled WGS sequence"/>
</dbReference>
<comment type="similarity">
    <text evidence="2">Belongs to the dihydrofolate reductase family.</text>
</comment>
<evidence type="ECO:0000313" key="12">
    <source>
        <dbReference type="Proteomes" id="UP001149142"/>
    </source>
</evidence>
<feature type="transmembrane region" description="Helical" evidence="9">
    <location>
        <begin position="67"/>
        <end position="87"/>
    </location>
</feature>
<sequence>MFGKKKQQPQIDKEQLELIKNAQKRVKQKKRLYYHFVIFLISALFLILANTVLGIGQDLKVFGQDWFVIAIIVWLFLFVFHLFNVFVTHKFMGKDWEEQQLAKLVEKQKVRIEKLKTQLEKEDLTIAESQLFNQKNSKVVDNLTMIVAAGENNEIGKDNDLIWHLSDDLKRFKSLTSGHHIIMGRKTFESFPKPLPNRTHIVITRQSNYKAPDGVIIVNSIEDAINIAKKDTQPFIIGGGEIYKQAMPYASKIEITRVHATFPEADTFFPKIDTSIFKETSNVFHKKDDNHQYEFSFLTFERI</sequence>
<protein>
    <recommendedName>
        <fullName evidence="3">dihydrofolate reductase</fullName>
        <ecNumber evidence="3">1.5.1.3</ecNumber>
    </recommendedName>
</protein>
<keyword evidence="9" id="KW-0812">Transmembrane</keyword>
<keyword evidence="9" id="KW-0472">Membrane</keyword>
<reference evidence="11" key="1">
    <citation type="submission" date="2022-11" db="EMBL/GenBank/DDBJ databases">
        <title>Refractory cell wall polysaccharides provide important carbon source for microbial heterotrophs in the hadal ocean.</title>
        <authorList>
            <person name="Zhu X."/>
        </authorList>
    </citation>
    <scope>NUCLEOTIDE SEQUENCE</scope>
    <source>
        <strain evidence="11">MTRN7</strain>
    </source>
</reference>
<keyword evidence="6 11" id="KW-0560">Oxidoreductase</keyword>
<evidence type="ECO:0000256" key="5">
    <source>
        <dbReference type="ARBA" id="ARBA00022857"/>
    </source>
</evidence>
<keyword evidence="4" id="KW-0554">One-carbon metabolism</keyword>
<dbReference type="CDD" id="cd00209">
    <property type="entry name" value="DHFR"/>
    <property type="match status" value="1"/>
</dbReference>
<evidence type="ECO:0000256" key="1">
    <source>
        <dbReference type="ARBA" id="ARBA00004903"/>
    </source>
</evidence>
<evidence type="ECO:0000256" key="9">
    <source>
        <dbReference type="SAM" id="Phobius"/>
    </source>
</evidence>
<dbReference type="PANTHER" id="PTHR48069">
    <property type="entry name" value="DIHYDROFOLATE REDUCTASE"/>
    <property type="match status" value="1"/>
</dbReference>
<proteinExistence type="inferred from homology"/>
<comment type="function">
    <text evidence="7">Key enzyme in folate metabolism. Catalyzes an essential reaction for de novo glycine and purine synthesis, and for DNA precursor synthesis.</text>
</comment>
<evidence type="ECO:0000259" key="10">
    <source>
        <dbReference type="PROSITE" id="PS51330"/>
    </source>
</evidence>
<dbReference type="PRINTS" id="PR00070">
    <property type="entry name" value="DHFR"/>
</dbReference>
<dbReference type="SUPFAM" id="SSF53597">
    <property type="entry name" value="Dihydrofolate reductase-like"/>
    <property type="match status" value="1"/>
</dbReference>
<evidence type="ECO:0000256" key="3">
    <source>
        <dbReference type="ARBA" id="ARBA00012856"/>
    </source>
</evidence>
<comment type="caution">
    <text evidence="11">The sequence shown here is derived from an EMBL/GenBank/DDBJ whole genome shotgun (WGS) entry which is preliminary data.</text>
</comment>
<dbReference type="InterPro" id="IPR001796">
    <property type="entry name" value="DHFR_dom"/>
</dbReference>
<dbReference type="InterPro" id="IPR024072">
    <property type="entry name" value="DHFR-like_dom_sf"/>
</dbReference>
<accession>A0ABT4S2V2</accession>
<dbReference type="PANTHER" id="PTHR48069:SF3">
    <property type="entry name" value="DIHYDROFOLATE REDUCTASE"/>
    <property type="match status" value="1"/>
</dbReference>
<evidence type="ECO:0000256" key="4">
    <source>
        <dbReference type="ARBA" id="ARBA00022563"/>
    </source>
</evidence>
<name>A0ABT4S2V2_9FLAO</name>
<dbReference type="Pfam" id="PF13239">
    <property type="entry name" value="2TM"/>
    <property type="match status" value="1"/>
</dbReference>
<dbReference type="InterPro" id="IPR012259">
    <property type="entry name" value="DHFR"/>
</dbReference>
<dbReference type="Pfam" id="PF00186">
    <property type="entry name" value="DHFR_1"/>
    <property type="match status" value="1"/>
</dbReference>
<feature type="domain" description="DHFR" evidence="10">
    <location>
        <begin position="142"/>
        <end position="302"/>
    </location>
</feature>
<organism evidence="11 12">
    <name type="scientific">Mesoflavibacter profundi</name>
    <dbReference type="NCBI Taxonomy" id="2708110"/>
    <lineage>
        <taxon>Bacteria</taxon>
        <taxon>Pseudomonadati</taxon>
        <taxon>Bacteroidota</taxon>
        <taxon>Flavobacteriia</taxon>
        <taxon>Flavobacteriales</taxon>
        <taxon>Flavobacteriaceae</taxon>
        <taxon>Mesoflavibacter</taxon>
    </lineage>
</organism>
<dbReference type="GO" id="GO:0004146">
    <property type="term" value="F:dihydrofolate reductase activity"/>
    <property type="evidence" value="ECO:0007669"/>
    <property type="project" value="UniProtKB-EC"/>
</dbReference>
<keyword evidence="5" id="KW-0521">NADP</keyword>
<evidence type="ECO:0000256" key="2">
    <source>
        <dbReference type="ARBA" id="ARBA00009539"/>
    </source>
</evidence>
<dbReference type="InterPro" id="IPR025698">
    <property type="entry name" value="2TM_dom"/>
</dbReference>
<keyword evidence="8" id="KW-0175">Coiled coil</keyword>